<name>A0AAD6UBA4_9AGAR</name>
<feature type="coiled-coil region" evidence="1">
    <location>
        <begin position="32"/>
        <end position="81"/>
    </location>
</feature>
<reference evidence="3" key="1">
    <citation type="submission" date="2023-03" db="EMBL/GenBank/DDBJ databases">
        <title>Massive genome expansion in bonnet fungi (Mycena s.s.) driven by repeated elements and novel gene families across ecological guilds.</title>
        <authorList>
            <consortium name="Lawrence Berkeley National Laboratory"/>
            <person name="Harder C.B."/>
            <person name="Miyauchi S."/>
            <person name="Viragh M."/>
            <person name="Kuo A."/>
            <person name="Thoen E."/>
            <person name="Andreopoulos B."/>
            <person name="Lu D."/>
            <person name="Skrede I."/>
            <person name="Drula E."/>
            <person name="Henrissat B."/>
            <person name="Morin E."/>
            <person name="Kohler A."/>
            <person name="Barry K."/>
            <person name="LaButti K."/>
            <person name="Morin E."/>
            <person name="Salamov A."/>
            <person name="Lipzen A."/>
            <person name="Mereny Z."/>
            <person name="Hegedus B."/>
            <person name="Baldrian P."/>
            <person name="Stursova M."/>
            <person name="Weitz H."/>
            <person name="Taylor A."/>
            <person name="Grigoriev I.V."/>
            <person name="Nagy L.G."/>
            <person name="Martin F."/>
            <person name="Kauserud H."/>
        </authorList>
    </citation>
    <scope>NUCLEOTIDE SEQUENCE</scope>
    <source>
        <strain evidence="3">CBHHK173m</strain>
    </source>
</reference>
<dbReference type="EMBL" id="JARJCN010000019">
    <property type="protein sequence ID" value="KAJ7092045.1"/>
    <property type="molecule type" value="Genomic_DNA"/>
</dbReference>
<feature type="region of interest" description="Disordered" evidence="2">
    <location>
        <begin position="163"/>
        <end position="192"/>
    </location>
</feature>
<evidence type="ECO:0000313" key="3">
    <source>
        <dbReference type="EMBL" id="KAJ7092045.1"/>
    </source>
</evidence>
<accession>A0AAD6UBA4</accession>
<sequence>MPAILISPSYELKNIAGMAVSFGRMCVKQGVAHRLDAALDELESTLKTLTAHKDILPPGDYEALLNRAKDLKLDLNKLINASKKNALNWPIRALAAQSTSRDVEALRMTTESHSKSAHLELLLKQAGAESFSTPEASGATTVVSTLPLLDLGTTLTQELLDSSRGASSVTKNMEQLSLKAPGSEPSDSVRTESAADEIVFPIFSFRTPRDSEESETEILGLSEFTF</sequence>
<evidence type="ECO:0000313" key="4">
    <source>
        <dbReference type="Proteomes" id="UP001222325"/>
    </source>
</evidence>
<comment type="caution">
    <text evidence="3">The sequence shown here is derived from an EMBL/GenBank/DDBJ whole genome shotgun (WGS) entry which is preliminary data.</text>
</comment>
<keyword evidence="1" id="KW-0175">Coiled coil</keyword>
<evidence type="ECO:0000256" key="2">
    <source>
        <dbReference type="SAM" id="MobiDB-lite"/>
    </source>
</evidence>
<evidence type="ECO:0000256" key="1">
    <source>
        <dbReference type="SAM" id="Coils"/>
    </source>
</evidence>
<feature type="compositionally biased region" description="Polar residues" evidence="2">
    <location>
        <begin position="163"/>
        <end position="175"/>
    </location>
</feature>
<organism evidence="3 4">
    <name type="scientific">Mycena belliarum</name>
    <dbReference type="NCBI Taxonomy" id="1033014"/>
    <lineage>
        <taxon>Eukaryota</taxon>
        <taxon>Fungi</taxon>
        <taxon>Dikarya</taxon>
        <taxon>Basidiomycota</taxon>
        <taxon>Agaricomycotina</taxon>
        <taxon>Agaricomycetes</taxon>
        <taxon>Agaricomycetidae</taxon>
        <taxon>Agaricales</taxon>
        <taxon>Marasmiineae</taxon>
        <taxon>Mycenaceae</taxon>
        <taxon>Mycena</taxon>
    </lineage>
</organism>
<protein>
    <submittedName>
        <fullName evidence="3">Uncharacterized protein</fullName>
    </submittedName>
</protein>
<dbReference type="AlphaFoldDB" id="A0AAD6UBA4"/>
<gene>
    <name evidence="3" type="ORF">B0H15DRAFT_835269</name>
</gene>
<dbReference type="Proteomes" id="UP001222325">
    <property type="component" value="Unassembled WGS sequence"/>
</dbReference>
<proteinExistence type="predicted"/>
<keyword evidence="4" id="KW-1185">Reference proteome</keyword>